<dbReference type="EMBL" id="JAAAWN010000002">
    <property type="protein sequence ID" value="NDV89903.1"/>
    <property type="molecule type" value="Genomic_DNA"/>
</dbReference>
<reference evidence="2 3" key="1">
    <citation type="submission" date="2020-01" db="EMBL/GenBank/DDBJ databases">
        <authorList>
            <person name="Chen J."/>
            <person name="Zhu S."/>
            <person name="Yang J."/>
        </authorList>
    </citation>
    <scope>NUCLEOTIDE SEQUENCE [LARGE SCALE GENOMIC DNA]</scope>
    <source>
        <strain evidence="2 3">345S023</strain>
    </source>
</reference>
<sequence length="139" mass="14619">MRNCIFALIAGLLFGLGLTISTMVDPARVLAFLDVFGDWDPTLAFVMGGGLAVYLPLFYLFIKPNKTTLFGEPCSLPQTKTIDAKLIVGAALFGIGWGLSGICPGPALANITGGLPAILLFVATMLLGMIMAPRVSTLK</sequence>
<accession>A0A7X5LIF7</accession>
<keyword evidence="1" id="KW-1133">Transmembrane helix</keyword>
<feature type="transmembrane region" description="Helical" evidence="1">
    <location>
        <begin position="43"/>
        <end position="62"/>
    </location>
</feature>
<gene>
    <name evidence="2" type="ORF">GTH32_01670</name>
</gene>
<keyword evidence="1" id="KW-0812">Transmembrane</keyword>
<dbReference type="RefSeq" id="WP_163083508.1">
    <property type="nucleotide sequence ID" value="NZ_JAAAWN010000002.1"/>
</dbReference>
<dbReference type="InterPro" id="IPR046513">
    <property type="entry name" value="DUF6691"/>
</dbReference>
<name>A0A7X5LIF7_9ALTE</name>
<evidence type="ECO:0000256" key="1">
    <source>
        <dbReference type="SAM" id="Phobius"/>
    </source>
</evidence>
<dbReference type="Proteomes" id="UP000470213">
    <property type="component" value="Unassembled WGS sequence"/>
</dbReference>
<keyword evidence="1" id="KW-0472">Membrane</keyword>
<keyword evidence="3" id="KW-1185">Reference proteome</keyword>
<organism evidence="2 3">
    <name type="scientific">Alteromonas profundi</name>
    <dbReference type="NCBI Taxonomy" id="2696062"/>
    <lineage>
        <taxon>Bacteria</taxon>
        <taxon>Pseudomonadati</taxon>
        <taxon>Pseudomonadota</taxon>
        <taxon>Gammaproteobacteria</taxon>
        <taxon>Alteromonadales</taxon>
        <taxon>Alteromonadaceae</taxon>
        <taxon>Alteromonas/Salinimonas group</taxon>
        <taxon>Alteromonas</taxon>
    </lineage>
</organism>
<feature type="transmembrane region" description="Helical" evidence="1">
    <location>
        <begin position="82"/>
        <end position="102"/>
    </location>
</feature>
<dbReference type="AlphaFoldDB" id="A0A7X5LIF7"/>
<feature type="transmembrane region" description="Helical" evidence="1">
    <location>
        <begin position="108"/>
        <end position="132"/>
    </location>
</feature>
<proteinExistence type="predicted"/>
<dbReference type="Pfam" id="PF20398">
    <property type="entry name" value="DUF6691"/>
    <property type="match status" value="1"/>
</dbReference>
<protein>
    <submittedName>
        <fullName evidence="2">YeeE/YedE family protein</fullName>
    </submittedName>
</protein>
<evidence type="ECO:0000313" key="3">
    <source>
        <dbReference type="Proteomes" id="UP000470213"/>
    </source>
</evidence>
<comment type="caution">
    <text evidence="2">The sequence shown here is derived from an EMBL/GenBank/DDBJ whole genome shotgun (WGS) entry which is preliminary data.</text>
</comment>
<evidence type="ECO:0000313" key="2">
    <source>
        <dbReference type="EMBL" id="NDV89903.1"/>
    </source>
</evidence>